<organism evidence="3 4">
    <name type="scientific">Mycolicibacterium murale</name>
    <dbReference type="NCBI Taxonomy" id="182220"/>
    <lineage>
        <taxon>Bacteria</taxon>
        <taxon>Bacillati</taxon>
        <taxon>Actinomycetota</taxon>
        <taxon>Actinomycetes</taxon>
        <taxon>Mycobacteriales</taxon>
        <taxon>Mycobacteriaceae</taxon>
        <taxon>Mycolicibacterium</taxon>
    </lineage>
</organism>
<dbReference type="InterPro" id="IPR020904">
    <property type="entry name" value="Sc_DH/Rdtase_CS"/>
</dbReference>
<dbReference type="Proteomes" id="UP000465241">
    <property type="component" value="Unassembled WGS sequence"/>
</dbReference>
<dbReference type="FunFam" id="3.40.50.720:FF:000084">
    <property type="entry name" value="Short-chain dehydrogenase reductase"/>
    <property type="match status" value="1"/>
</dbReference>
<keyword evidence="2" id="KW-0560">Oxidoreductase</keyword>
<dbReference type="PANTHER" id="PTHR43477:SF1">
    <property type="entry name" value="DIHYDROANTICAPSIN 7-DEHYDROGENASE"/>
    <property type="match status" value="1"/>
</dbReference>
<name>A0A7I9WK18_9MYCO</name>
<protein>
    <submittedName>
        <fullName evidence="3">3-ketoacyl-ACP reductase</fullName>
    </submittedName>
</protein>
<dbReference type="RefSeq" id="WP_193488961.1">
    <property type="nucleotide sequence ID" value="NZ_BAAAMC010000024.1"/>
</dbReference>
<proteinExistence type="inferred from homology"/>
<comment type="caution">
    <text evidence="3">The sequence shown here is derived from an EMBL/GenBank/DDBJ whole genome shotgun (WGS) entry which is preliminary data.</text>
</comment>
<accession>A0A7I9WK18</accession>
<dbReference type="PRINTS" id="PR00081">
    <property type="entry name" value="GDHRDH"/>
</dbReference>
<dbReference type="CDD" id="cd05233">
    <property type="entry name" value="SDR_c"/>
    <property type="match status" value="1"/>
</dbReference>
<evidence type="ECO:0000313" key="4">
    <source>
        <dbReference type="Proteomes" id="UP000465241"/>
    </source>
</evidence>
<dbReference type="InterPro" id="IPR051122">
    <property type="entry name" value="SDR_DHRS6-like"/>
</dbReference>
<dbReference type="EMBL" id="BLKT01000003">
    <property type="protein sequence ID" value="GFG57939.1"/>
    <property type="molecule type" value="Genomic_DNA"/>
</dbReference>
<dbReference type="PRINTS" id="PR00080">
    <property type="entry name" value="SDRFAMILY"/>
</dbReference>
<evidence type="ECO:0000256" key="1">
    <source>
        <dbReference type="ARBA" id="ARBA00006484"/>
    </source>
</evidence>
<evidence type="ECO:0000256" key="2">
    <source>
        <dbReference type="ARBA" id="ARBA00023002"/>
    </source>
</evidence>
<dbReference type="InterPro" id="IPR036291">
    <property type="entry name" value="NAD(P)-bd_dom_sf"/>
</dbReference>
<sequence length="262" mass="27126">MTATRVPTVELTGRRVLVTAGAAGIGLAIATAMKAVGADVFVTDVNPDSVDNAKAAGFTAAVSDASREDQAKALMQSVRESLGGLDILVNNAGIAGPTGPVESLDSQAWKATFDVNIHGQFYCVKHALPMLRESADACIINMSSAAGRIGMSGRTPYSASKWAVIGFTKSLAIELGTEGIRVNAICPGAVDGPRIEAVIEAKAQMLGQQVDEVAALYRNQSSLGRLIDPGDIADMAVFLAGPLARNVHGQAMAVDGDTNKLF</sequence>
<reference evidence="3 4" key="1">
    <citation type="journal article" date="2019" name="Emerg. Microbes Infect.">
        <title>Comprehensive subspecies identification of 175 nontuberculous mycobacteria species based on 7547 genomic profiles.</title>
        <authorList>
            <person name="Matsumoto Y."/>
            <person name="Kinjo T."/>
            <person name="Motooka D."/>
            <person name="Nabeya D."/>
            <person name="Jung N."/>
            <person name="Uechi K."/>
            <person name="Horii T."/>
            <person name="Iida T."/>
            <person name="Fujita J."/>
            <person name="Nakamura S."/>
        </authorList>
    </citation>
    <scope>NUCLEOTIDE SEQUENCE [LARGE SCALE GENOMIC DNA]</scope>
    <source>
        <strain evidence="3 4">JCM 13392</strain>
    </source>
</reference>
<dbReference type="NCBIfam" id="NF009466">
    <property type="entry name" value="PRK12826.1-2"/>
    <property type="match status" value="1"/>
</dbReference>
<dbReference type="Gene3D" id="3.40.50.720">
    <property type="entry name" value="NAD(P)-binding Rossmann-like Domain"/>
    <property type="match status" value="1"/>
</dbReference>
<dbReference type="AlphaFoldDB" id="A0A7I9WK18"/>
<dbReference type="GO" id="GO:0016491">
    <property type="term" value="F:oxidoreductase activity"/>
    <property type="evidence" value="ECO:0007669"/>
    <property type="project" value="UniProtKB-KW"/>
</dbReference>
<gene>
    <name evidence="3" type="ORF">MMUR_20750</name>
</gene>
<dbReference type="SUPFAM" id="SSF51735">
    <property type="entry name" value="NAD(P)-binding Rossmann-fold domains"/>
    <property type="match status" value="1"/>
</dbReference>
<comment type="similarity">
    <text evidence="1">Belongs to the short-chain dehydrogenases/reductases (SDR) family.</text>
</comment>
<dbReference type="Pfam" id="PF13561">
    <property type="entry name" value="adh_short_C2"/>
    <property type="match status" value="1"/>
</dbReference>
<dbReference type="InterPro" id="IPR002347">
    <property type="entry name" value="SDR_fam"/>
</dbReference>
<dbReference type="PANTHER" id="PTHR43477">
    <property type="entry name" value="DIHYDROANTICAPSIN 7-DEHYDROGENASE"/>
    <property type="match status" value="1"/>
</dbReference>
<keyword evidence="4" id="KW-1185">Reference proteome</keyword>
<evidence type="ECO:0000313" key="3">
    <source>
        <dbReference type="EMBL" id="GFG57939.1"/>
    </source>
</evidence>
<dbReference type="PROSITE" id="PS00061">
    <property type="entry name" value="ADH_SHORT"/>
    <property type="match status" value="1"/>
</dbReference>